<gene>
    <name evidence="3" type="primary">gspM</name>
    <name evidence="3" type="ORF">AACH11_01625</name>
</gene>
<accession>A0ABU9B792</accession>
<feature type="region of interest" description="Disordered" evidence="1">
    <location>
        <begin position="1"/>
        <end position="59"/>
    </location>
</feature>
<keyword evidence="2" id="KW-0812">Transmembrane</keyword>
<dbReference type="RefSeq" id="WP_341372444.1">
    <property type="nucleotide sequence ID" value="NZ_JBBUTF010000002.1"/>
</dbReference>
<keyword evidence="2" id="KW-0472">Membrane</keyword>
<dbReference type="EMBL" id="JBBUTF010000002">
    <property type="protein sequence ID" value="MEK8024665.1"/>
    <property type="molecule type" value="Genomic_DNA"/>
</dbReference>
<feature type="transmembrane region" description="Helical" evidence="2">
    <location>
        <begin position="82"/>
        <end position="105"/>
    </location>
</feature>
<dbReference type="Proteomes" id="UP001368500">
    <property type="component" value="Unassembled WGS sequence"/>
</dbReference>
<comment type="caution">
    <text evidence="3">The sequence shown here is derived from an EMBL/GenBank/DDBJ whole genome shotgun (WGS) entry which is preliminary data.</text>
</comment>
<proteinExistence type="predicted"/>
<feature type="compositionally biased region" description="Basic and acidic residues" evidence="1">
    <location>
        <begin position="26"/>
        <end position="42"/>
    </location>
</feature>
<keyword evidence="2" id="KW-1133">Transmembrane helix</keyword>
<reference evidence="3 4" key="1">
    <citation type="submission" date="2024-04" db="EMBL/GenBank/DDBJ databases">
        <title>Novel species of the genus Ideonella isolated from streams.</title>
        <authorList>
            <person name="Lu H."/>
        </authorList>
    </citation>
    <scope>NUCLEOTIDE SEQUENCE [LARGE SCALE GENOMIC DNA]</scope>
    <source>
        <strain evidence="3 4">BYS139W</strain>
    </source>
</reference>
<dbReference type="InterPro" id="IPR007690">
    <property type="entry name" value="T2SS_GspM"/>
</dbReference>
<protein>
    <submittedName>
        <fullName evidence="3">Type II secretion system protein GspM</fullName>
    </submittedName>
</protein>
<name>A0ABU9B792_9BURK</name>
<dbReference type="Pfam" id="PF04612">
    <property type="entry name" value="T2SSM"/>
    <property type="match status" value="1"/>
</dbReference>
<organism evidence="3 4">
    <name type="scientific">Pseudaquabacterium rugosum</name>
    <dbReference type="NCBI Taxonomy" id="2984194"/>
    <lineage>
        <taxon>Bacteria</taxon>
        <taxon>Pseudomonadati</taxon>
        <taxon>Pseudomonadota</taxon>
        <taxon>Betaproteobacteria</taxon>
        <taxon>Burkholderiales</taxon>
        <taxon>Sphaerotilaceae</taxon>
        <taxon>Pseudaquabacterium</taxon>
    </lineage>
</organism>
<keyword evidence="4" id="KW-1185">Reference proteome</keyword>
<feature type="compositionally biased region" description="Low complexity" evidence="1">
    <location>
        <begin position="1"/>
        <end position="11"/>
    </location>
</feature>
<evidence type="ECO:0000313" key="4">
    <source>
        <dbReference type="Proteomes" id="UP001368500"/>
    </source>
</evidence>
<evidence type="ECO:0000256" key="2">
    <source>
        <dbReference type="SAM" id="Phobius"/>
    </source>
</evidence>
<sequence>MSWRLPRPSLPWRRDRAAADAPDSLQDSRLDTRVDPSMDSRLESPGTGGSSLLSRLDDSRLDSGPAGALQGRWQALAPRERLLLAIGGTVLAGGLLWSVALAPAWRTLQRVPAEIAQQERALQQMRERATEVAQYRAVPPVPTAQAQQALNAATGRLGARGKLTLQGQDRAVLACSACSGADLVTWLAELRAGARGHVTEATLTQSAPGRYDGQLVVQYGSPL</sequence>
<evidence type="ECO:0000256" key="1">
    <source>
        <dbReference type="SAM" id="MobiDB-lite"/>
    </source>
</evidence>
<evidence type="ECO:0000313" key="3">
    <source>
        <dbReference type="EMBL" id="MEK8024665.1"/>
    </source>
</evidence>